<dbReference type="Pfam" id="PF13173">
    <property type="entry name" value="AAA_14"/>
    <property type="match status" value="1"/>
</dbReference>
<dbReference type="Gene3D" id="3.40.50.300">
    <property type="entry name" value="P-loop containing nucleotide triphosphate hydrolases"/>
    <property type="match status" value="1"/>
</dbReference>
<keyword evidence="3" id="KW-0547">Nucleotide-binding</keyword>
<dbReference type="EMBL" id="JAQNCK010000002">
    <property type="protein sequence ID" value="MDC0827237.1"/>
    <property type="molecule type" value="Genomic_DNA"/>
</dbReference>
<dbReference type="Pfam" id="PF13635">
    <property type="entry name" value="DUF4143"/>
    <property type="match status" value="1"/>
</dbReference>
<dbReference type="InterPro" id="IPR041682">
    <property type="entry name" value="AAA_14"/>
</dbReference>
<organism evidence="3 4">
    <name type="scientific">Faecalitalea cylindroides</name>
    <dbReference type="NCBI Taxonomy" id="39483"/>
    <lineage>
        <taxon>Bacteria</taxon>
        <taxon>Bacillati</taxon>
        <taxon>Bacillota</taxon>
        <taxon>Erysipelotrichia</taxon>
        <taxon>Erysipelotrichales</taxon>
        <taxon>Erysipelotrichaceae</taxon>
        <taxon>Faecalitalea</taxon>
    </lineage>
</organism>
<dbReference type="Proteomes" id="UP001220658">
    <property type="component" value="Unassembled WGS sequence"/>
</dbReference>
<protein>
    <submittedName>
        <fullName evidence="3">ATP-binding protein</fullName>
    </submittedName>
</protein>
<dbReference type="GO" id="GO:0005524">
    <property type="term" value="F:ATP binding"/>
    <property type="evidence" value="ECO:0007669"/>
    <property type="project" value="UniProtKB-KW"/>
</dbReference>
<dbReference type="SUPFAM" id="SSF52540">
    <property type="entry name" value="P-loop containing nucleoside triphosphate hydrolases"/>
    <property type="match status" value="1"/>
</dbReference>
<evidence type="ECO:0000259" key="2">
    <source>
        <dbReference type="Pfam" id="PF13635"/>
    </source>
</evidence>
<dbReference type="RefSeq" id="WP_195190747.1">
    <property type="nucleotide sequence ID" value="NZ_JADMUL010000002.1"/>
</dbReference>
<keyword evidence="3" id="KW-0067">ATP-binding</keyword>
<evidence type="ECO:0000259" key="1">
    <source>
        <dbReference type="Pfam" id="PF13173"/>
    </source>
</evidence>
<feature type="domain" description="DUF4143" evidence="2">
    <location>
        <begin position="197"/>
        <end position="355"/>
    </location>
</feature>
<gene>
    <name evidence="3" type="ORF">POG00_00775</name>
</gene>
<dbReference type="AlphaFoldDB" id="A0AAW6FPW8"/>
<dbReference type="InterPro" id="IPR027417">
    <property type="entry name" value="P-loop_NTPase"/>
</dbReference>
<evidence type="ECO:0000313" key="4">
    <source>
        <dbReference type="Proteomes" id="UP001220658"/>
    </source>
</evidence>
<dbReference type="PANTHER" id="PTHR33295:SF18">
    <property type="entry name" value="AAA+ ATPASE DOMAIN-CONTAINING PROTEIN"/>
    <property type="match status" value="1"/>
</dbReference>
<feature type="domain" description="AAA" evidence="1">
    <location>
        <begin position="20"/>
        <end position="151"/>
    </location>
</feature>
<reference evidence="3" key="1">
    <citation type="submission" date="2023-01" db="EMBL/GenBank/DDBJ databases">
        <title>Human gut microbiome strain richness.</title>
        <authorList>
            <person name="Chen-Liaw A."/>
        </authorList>
    </citation>
    <scope>NUCLEOTIDE SEQUENCE</scope>
    <source>
        <strain evidence="3">D55st1_G4_D55t1_190419</strain>
    </source>
</reference>
<proteinExistence type="predicted"/>
<sequence length="417" mass="48609">MNIARDKYLRDLINRMNNGMIKVVTGIRRSGKSYLLFKLFYEYLLSQGVLESHIIKIELDQRKNRIYRDPDVILDYIETLIEDDKQYYILLDEVQMLNDFEEVLNSLLHISNVDIYVTGSNSKFLSKDVITEFRGRGDEIHVFPLTFKEFMQVYDGDMYRGFADYIVYGGLPLISTMKTETQKVNYLTNLFNETYLKDIIERNHIEKTQELEDLINVLASAIGSLTNPPKIQATFKSSIGSAISINTIRQYIEYLEDAFIISKAQRYNVKGRKYIGTPLKYYFEDIGLRNARLGFRQVEETHLMENIIYNELRYRGYSVDVGVVEKREMSENGKQIRKALEIDFVANLGSQRYYIQSVLSMPTPEKQIQEKTSLINVADSFKKIIIVKDIVNVKRDENGIVTMSIYDFLLKENSLDL</sequence>
<comment type="caution">
    <text evidence="3">The sequence shown here is derived from an EMBL/GenBank/DDBJ whole genome shotgun (WGS) entry which is preliminary data.</text>
</comment>
<accession>A0AAW6FPW8</accession>
<dbReference type="InterPro" id="IPR025420">
    <property type="entry name" value="DUF4143"/>
</dbReference>
<evidence type="ECO:0000313" key="3">
    <source>
        <dbReference type="EMBL" id="MDC0827237.1"/>
    </source>
</evidence>
<name>A0AAW6FPW8_9FIRM</name>
<dbReference type="PANTHER" id="PTHR33295">
    <property type="entry name" value="ATPASE"/>
    <property type="match status" value="1"/>
</dbReference>